<evidence type="ECO:0000256" key="1">
    <source>
        <dbReference type="SAM" id="MobiDB-lite"/>
    </source>
</evidence>
<name>A0A183B7P3_9TREM</name>
<organism evidence="4">
    <name type="scientific">Echinostoma caproni</name>
    <dbReference type="NCBI Taxonomy" id="27848"/>
    <lineage>
        <taxon>Eukaryota</taxon>
        <taxon>Metazoa</taxon>
        <taxon>Spiralia</taxon>
        <taxon>Lophotrochozoa</taxon>
        <taxon>Platyhelminthes</taxon>
        <taxon>Trematoda</taxon>
        <taxon>Digenea</taxon>
        <taxon>Plagiorchiida</taxon>
        <taxon>Echinostomata</taxon>
        <taxon>Echinostomatoidea</taxon>
        <taxon>Echinostomatidae</taxon>
        <taxon>Echinostoma</taxon>
    </lineage>
</organism>
<dbReference type="Proteomes" id="UP000272942">
    <property type="component" value="Unassembled WGS sequence"/>
</dbReference>
<gene>
    <name evidence="2" type="ORF">ECPE_LOCUS15228</name>
</gene>
<protein>
    <submittedName>
        <fullName evidence="4">UDENN domain-containing protein</fullName>
    </submittedName>
</protein>
<accession>A0A183B7P3</accession>
<proteinExistence type="predicted"/>
<dbReference type="WBParaSite" id="ECPE_0001526801-mRNA-1">
    <property type="protein sequence ID" value="ECPE_0001526801-mRNA-1"/>
    <property type="gene ID" value="ECPE_0001526801"/>
</dbReference>
<evidence type="ECO:0000313" key="3">
    <source>
        <dbReference type="Proteomes" id="UP000272942"/>
    </source>
</evidence>
<dbReference type="EMBL" id="UZAN01059909">
    <property type="protein sequence ID" value="VDP92500.1"/>
    <property type="molecule type" value="Genomic_DNA"/>
</dbReference>
<feature type="region of interest" description="Disordered" evidence="1">
    <location>
        <begin position="55"/>
        <end position="78"/>
    </location>
</feature>
<reference evidence="4" key="1">
    <citation type="submission" date="2016-06" db="UniProtKB">
        <authorList>
            <consortium name="WormBaseParasite"/>
        </authorList>
    </citation>
    <scope>IDENTIFICATION</scope>
</reference>
<feature type="compositionally biased region" description="Polar residues" evidence="1">
    <location>
        <begin position="69"/>
        <end position="78"/>
    </location>
</feature>
<reference evidence="2 3" key="2">
    <citation type="submission" date="2018-11" db="EMBL/GenBank/DDBJ databases">
        <authorList>
            <consortium name="Pathogen Informatics"/>
        </authorList>
    </citation>
    <scope>NUCLEOTIDE SEQUENCE [LARGE SCALE GENOMIC DNA]</scope>
    <source>
        <strain evidence="2 3">Egypt</strain>
    </source>
</reference>
<evidence type="ECO:0000313" key="2">
    <source>
        <dbReference type="EMBL" id="VDP92500.1"/>
    </source>
</evidence>
<keyword evidence="3" id="KW-1185">Reference proteome</keyword>
<evidence type="ECO:0000313" key="4">
    <source>
        <dbReference type="WBParaSite" id="ECPE_0001526801-mRNA-1"/>
    </source>
</evidence>
<sequence>MIPTPVQPFSGFNQQFSCPDTALLVRGLDRVHGRVQIFTRSLSDAVSTLGSVNSTSSVTQWDTDPIGPSSLSAPNGSSTTSNAVAFGDRTVVVCQNCLTTALQLANRVSEARTQWYLDGLCLRAMDSITDLRQKLVSINAAARARSGFREQFSLVQLREKLVVGYLKFLLTFFDDLTKTAAGRVPGPILLLLAKLCLTWTSTGTIGQFLTICEDLLSSGKSVSYLVSFGSHVCFILSRFLFIRT</sequence>
<dbReference type="AlphaFoldDB" id="A0A183B7P3"/>